<keyword evidence="2" id="KW-1003">Cell membrane</keyword>
<gene>
    <name evidence="11" type="ORF">BZG01_19845</name>
</gene>
<dbReference type="SUPFAM" id="SSF53649">
    <property type="entry name" value="Alkaline phosphatase-like"/>
    <property type="match status" value="1"/>
</dbReference>
<keyword evidence="7" id="KW-0479">Metal-binding</keyword>
<dbReference type="Proteomes" id="UP000233618">
    <property type="component" value="Unassembled WGS sequence"/>
</dbReference>
<evidence type="ECO:0000256" key="4">
    <source>
        <dbReference type="ARBA" id="ARBA00022989"/>
    </source>
</evidence>
<evidence type="ECO:0000256" key="5">
    <source>
        <dbReference type="ARBA" id="ARBA00023136"/>
    </source>
</evidence>
<protein>
    <submittedName>
        <fullName evidence="11">Sulfatase</fullName>
    </submittedName>
</protein>
<keyword evidence="7" id="KW-0464">Manganese</keyword>
<feature type="binding site" evidence="7">
    <location>
        <position position="445"/>
    </location>
    <ligand>
        <name>substrate</name>
    </ligand>
</feature>
<dbReference type="GO" id="GO:0046872">
    <property type="term" value="F:metal ion binding"/>
    <property type="evidence" value="ECO:0007669"/>
    <property type="project" value="UniProtKB-KW"/>
</dbReference>
<dbReference type="RefSeq" id="WP_101311597.1">
    <property type="nucleotide sequence ID" value="NZ_MVDE01000049.1"/>
</dbReference>
<feature type="binding site" evidence="8">
    <location>
        <position position="287"/>
    </location>
    <ligand>
        <name>Mn(2+)</name>
        <dbReference type="ChEBI" id="CHEBI:29035"/>
    </ligand>
</feature>
<comment type="subcellular location">
    <subcellularLocation>
        <location evidence="1">Cell membrane</location>
        <topology evidence="1">Multi-pass membrane protein</topology>
    </subcellularLocation>
</comment>
<comment type="caution">
    <text evidence="11">The sequence shown here is derived from an EMBL/GenBank/DDBJ whole genome shotgun (WGS) entry which is preliminary data.</text>
</comment>
<feature type="domain" description="Sulfatase N-terminal" evidence="10">
    <location>
        <begin position="280"/>
        <end position="548"/>
    </location>
</feature>
<feature type="transmembrane region" description="Helical" evidence="9">
    <location>
        <begin position="55"/>
        <end position="76"/>
    </location>
</feature>
<feature type="active site" evidence="6">
    <location>
        <position position="327"/>
    </location>
</feature>
<evidence type="ECO:0000259" key="10">
    <source>
        <dbReference type="Pfam" id="PF00884"/>
    </source>
</evidence>
<dbReference type="EMBL" id="MVDE01000049">
    <property type="protein sequence ID" value="PKQ61154.1"/>
    <property type="molecule type" value="Genomic_DNA"/>
</dbReference>
<keyword evidence="5 9" id="KW-0472">Membrane</keyword>
<evidence type="ECO:0000313" key="11">
    <source>
        <dbReference type="EMBL" id="PKQ61154.1"/>
    </source>
</evidence>
<feature type="binding site" evidence="8">
    <location>
        <position position="327"/>
    </location>
    <ligand>
        <name>Mn(2+)</name>
        <dbReference type="ChEBI" id="CHEBI:29035"/>
    </ligand>
</feature>
<feature type="transmembrane region" description="Helical" evidence="9">
    <location>
        <begin position="175"/>
        <end position="196"/>
    </location>
</feature>
<feature type="transmembrane region" description="Helical" evidence="9">
    <location>
        <begin position="141"/>
        <end position="161"/>
    </location>
</feature>
<feature type="transmembrane region" description="Helical" evidence="9">
    <location>
        <begin position="12"/>
        <end position="35"/>
    </location>
</feature>
<reference evidence="11 12" key="1">
    <citation type="journal article" date="2017" name="Front. Microbiol.">
        <title>Labilibaculum manganireducens gen. nov., sp. nov. and Labilibaculum filiforme sp. nov., Novel Bacteroidetes Isolated from Subsurface Sediments of the Baltic Sea.</title>
        <authorList>
            <person name="Vandieken V."/>
            <person name="Marshall I.P."/>
            <person name="Niemann H."/>
            <person name="Engelen B."/>
            <person name="Cypionka H."/>
        </authorList>
    </citation>
    <scope>NUCLEOTIDE SEQUENCE [LARGE SCALE GENOMIC DNA]</scope>
    <source>
        <strain evidence="11 12">59.10-2M</strain>
    </source>
</reference>
<evidence type="ECO:0000313" key="12">
    <source>
        <dbReference type="Proteomes" id="UP000233618"/>
    </source>
</evidence>
<sequence>MKFKNILRSRFGGLILFGFIFLAISFLIRTILLITDLQNVDLSFIRFIQIYSIGIFYDLVTISYFIIPFTIYLLFVPDKIFNSKIHRWISYVFFIVTIGILVFSGIGEWFFWEEFSVRYNFIAVDYLVYTHEVISNIRESYPMPAILLGMLLVSGGIFALVKKNFDHSIHSESRFVKRLTTCVILWMFPLAAFYTINKSSAEITKNTYSNELAHNGIYQIFAAFRNNELNYNSFYQSIDDKEAFTNLRKLIKTSNSEFTSEDVFDVSRKITYPGDDKKYNVMLITVESLSGSFFTRFGGKDNITPNMDTIVQQSLFFTNFYATGTRTVRGMEALTLSLPPTPGFSIVKRPKNEGLFTLGNILTSKGYNSSFIYAGNGYFDNMNYFFGNNGYNVVDRKDFPDSEITFENAWGVCDEDLFAKACQVADSSYKEGKPFHNFIMTTSNHRPYTYPDSKIDIPSHTGRNGAVKYTDYAIAKFLREAKDHEWFKNTIFVIVADHCASSAGKTSLPVNKYHIPLIIYAPNIIQPSENNTMASQIDFAPTILGLLNMDYTSKFFGKDILLEKPNRALIGTYQKIGLLQNDQLIVQLPVKRTESFKISGEEQDAEQINPAELKNAITYYQTASYLFHNKKYSFKD</sequence>
<proteinExistence type="predicted"/>
<feature type="binding site" evidence="8">
    <location>
        <position position="498"/>
    </location>
    <ligand>
        <name>Mn(2+)</name>
        <dbReference type="ChEBI" id="CHEBI:29035"/>
    </ligand>
</feature>
<dbReference type="Gene3D" id="3.30.1120.80">
    <property type="match status" value="1"/>
</dbReference>
<dbReference type="Gene3D" id="3.40.720.10">
    <property type="entry name" value="Alkaline Phosphatase, subunit A"/>
    <property type="match status" value="1"/>
</dbReference>
<dbReference type="CDD" id="cd16015">
    <property type="entry name" value="LTA_synthase"/>
    <property type="match status" value="1"/>
</dbReference>
<dbReference type="Pfam" id="PF00884">
    <property type="entry name" value="Sulfatase"/>
    <property type="match status" value="1"/>
</dbReference>
<evidence type="ECO:0000256" key="8">
    <source>
        <dbReference type="PIRSR" id="PIRSR005091-3"/>
    </source>
</evidence>
<feature type="binding site" evidence="8">
    <location>
        <position position="497"/>
    </location>
    <ligand>
        <name>Mn(2+)</name>
        <dbReference type="ChEBI" id="CHEBI:29035"/>
    </ligand>
</feature>
<evidence type="ECO:0000256" key="6">
    <source>
        <dbReference type="PIRSR" id="PIRSR005091-1"/>
    </source>
</evidence>
<dbReference type="InterPro" id="IPR050448">
    <property type="entry name" value="OpgB/LTA_synthase_biosynth"/>
</dbReference>
<evidence type="ECO:0000256" key="3">
    <source>
        <dbReference type="ARBA" id="ARBA00022692"/>
    </source>
</evidence>
<accession>A0A2N3HSW7</accession>
<keyword evidence="3 9" id="KW-0812">Transmembrane</keyword>
<keyword evidence="12" id="KW-1185">Reference proteome</keyword>
<evidence type="ECO:0000256" key="1">
    <source>
        <dbReference type="ARBA" id="ARBA00004651"/>
    </source>
</evidence>
<dbReference type="PANTHER" id="PTHR47371">
    <property type="entry name" value="LIPOTEICHOIC ACID SYNTHASE"/>
    <property type="match status" value="1"/>
</dbReference>
<name>A0A2N3HSW7_9BACT</name>
<keyword evidence="4 9" id="KW-1133">Transmembrane helix</keyword>
<organism evidence="11 12">
    <name type="scientific">Labilibaculum manganireducens</name>
    <dbReference type="NCBI Taxonomy" id="1940525"/>
    <lineage>
        <taxon>Bacteria</taxon>
        <taxon>Pseudomonadati</taxon>
        <taxon>Bacteroidota</taxon>
        <taxon>Bacteroidia</taxon>
        <taxon>Marinilabiliales</taxon>
        <taxon>Marinifilaceae</taxon>
        <taxon>Labilibaculum</taxon>
    </lineage>
</organism>
<dbReference type="InterPro" id="IPR000917">
    <property type="entry name" value="Sulfatase_N"/>
</dbReference>
<dbReference type="AlphaFoldDB" id="A0A2N3HSW7"/>
<dbReference type="PIRSF" id="PIRSF005091">
    <property type="entry name" value="Mmb_sulf_HI1246"/>
    <property type="match status" value="1"/>
</dbReference>
<dbReference type="PANTHER" id="PTHR47371:SF3">
    <property type="entry name" value="PHOSPHOGLYCEROL TRANSFERASE I"/>
    <property type="match status" value="1"/>
</dbReference>
<dbReference type="InterPro" id="IPR017850">
    <property type="entry name" value="Alkaline_phosphatase_core_sf"/>
</dbReference>
<evidence type="ECO:0000256" key="7">
    <source>
        <dbReference type="PIRSR" id="PIRSR005091-2"/>
    </source>
</evidence>
<feature type="transmembrane region" description="Helical" evidence="9">
    <location>
        <begin position="88"/>
        <end position="112"/>
    </location>
</feature>
<evidence type="ECO:0000256" key="9">
    <source>
        <dbReference type="SAM" id="Phobius"/>
    </source>
</evidence>
<dbReference type="GO" id="GO:0005886">
    <property type="term" value="C:plasma membrane"/>
    <property type="evidence" value="ECO:0007669"/>
    <property type="project" value="UniProtKB-SubCell"/>
</dbReference>
<evidence type="ECO:0000256" key="2">
    <source>
        <dbReference type="ARBA" id="ARBA00022475"/>
    </source>
</evidence>
<dbReference type="InterPro" id="IPR012160">
    <property type="entry name" value="LtaS-like"/>
</dbReference>